<gene>
    <name evidence="3" type="ORF">MUK42_11210</name>
</gene>
<dbReference type="Proteomes" id="UP001055439">
    <property type="component" value="Chromosome 7"/>
</dbReference>
<evidence type="ECO:0000256" key="2">
    <source>
        <dbReference type="SAM" id="MobiDB-lite"/>
    </source>
</evidence>
<dbReference type="InterPro" id="IPR016024">
    <property type="entry name" value="ARM-type_fold"/>
</dbReference>
<dbReference type="PANTHER" id="PTHR23315:SF254">
    <property type="entry name" value="KINESIN-ASSOCIATED PROTEIN"/>
    <property type="match status" value="1"/>
</dbReference>
<dbReference type="SUPFAM" id="SSF48371">
    <property type="entry name" value="ARM repeat"/>
    <property type="match status" value="1"/>
</dbReference>
<dbReference type="EMBL" id="CP097509">
    <property type="protein sequence ID" value="URE21590.1"/>
    <property type="molecule type" value="Genomic_DNA"/>
</dbReference>
<evidence type="ECO:0008006" key="5">
    <source>
        <dbReference type="Google" id="ProtNLM"/>
    </source>
</evidence>
<evidence type="ECO:0000313" key="4">
    <source>
        <dbReference type="Proteomes" id="UP001055439"/>
    </source>
</evidence>
<keyword evidence="1" id="KW-0833">Ubl conjugation pathway</keyword>
<accession>A0A9E7KNG1</accession>
<dbReference type="PANTHER" id="PTHR23315">
    <property type="entry name" value="U BOX DOMAIN-CONTAINING"/>
    <property type="match status" value="1"/>
</dbReference>
<dbReference type="OrthoDB" id="7537227at2759"/>
<dbReference type="AlphaFoldDB" id="A0A9E7KNG1"/>
<keyword evidence="4" id="KW-1185">Reference proteome</keyword>
<evidence type="ECO:0000256" key="1">
    <source>
        <dbReference type="ARBA" id="ARBA00022786"/>
    </source>
</evidence>
<dbReference type="InterPro" id="IPR011989">
    <property type="entry name" value="ARM-like"/>
</dbReference>
<feature type="region of interest" description="Disordered" evidence="2">
    <location>
        <begin position="293"/>
        <end position="316"/>
    </location>
</feature>
<protein>
    <recommendedName>
        <fullName evidence="5">ARM repeat superfamily protein</fullName>
    </recommendedName>
</protein>
<dbReference type="Gene3D" id="1.25.10.10">
    <property type="entry name" value="Leucine-rich Repeat Variant"/>
    <property type="match status" value="1"/>
</dbReference>
<evidence type="ECO:0000313" key="3">
    <source>
        <dbReference type="EMBL" id="URE21590.1"/>
    </source>
</evidence>
<proteinExistence type="predicted"/>
<sequence length="404" mass="42596">MPTQAVDATIAECLAQAQSDSLEVRISALTTLSALTRLSSHNRDLLAHSQHALPLLLGLCHSDPTLPLALSVLLHLSLNPNLKQPLAAVPGFVPRLKSLVLSPSASTQAAKFAASLICSLAMHDKNKAPLGVAGAVRTVVDALGCSAARPHVLSSLAELVQFHGNCTLAVGAGAVPVLVRILGGPAEDLGATCVVVLARMARFEEGIQAIRQVEGVVGALVDCLRRGCMASKQSAMEVLARLLEESDELMREAAGRDDFSSLLADLSIGGSTKLREKAGLLMKMMESSDLDWDVEGKPARGGNSMRLDGERRDDGASVACKNTSTADGSPPLHYTKHNTPSMQSFHPQCSLMPVMSHKTLGPCMSGVSAHDGKEVCSNGHDCEAKLFDAEGRFRSSIRSSEVND</sequence>
<name>A0A9E7KNG1_9LILI</name>
<organism evidence="3 4">
    <name type="scientific">Musa troglodytarum</name>
    <name type="common">fe'i banana</name>
    <dbReference type="NCBI Taxonomy" id="320322"/>
    <lineage>
        <taxon>Eukaryota</taxon>
        <taxon>Viridiplantae</taxon>
        <taxon>Streptophyta</taxon>
        <taxon>Embryophyta</taxon>
        <taxon>Tracheophyta</taxon>
        <taxon>Spermatophyta</taxon>
        <taxon>Magnoliopsida</taxon>
        <taxon>Liliopsida</taxon>
        <taxon>Zingiberales</taxon>
        <taxon>Musaceae</taxon>
        <taxon>Musa</taxon>
    </lineage>
</organism>
<reference evidence="3" key="1">
    <citation type="submission" date="2022-05" db="EMBL/GenBank/DDBJ databases">
        <title>The Musa troglodytarum L. genome provides insights into the mechanism of non-climacteric behaviour and enrichment of carotenoids.</title>
        <authorList>
            <person name="Wang J."/>
        </authorList>
    </citation>
    <scope>NUCLEOTIDE SEQUENCE</scope>
    <source>
        <tissue evidence="3">Leaf</tissue>
    </source>
</reference>